<dbReference type="PROSITE" id="PS50294">
    <property type="entry name" value="WD_REPEATS_REGION"/>
    <property type="match status" value="1"/>
</dbReference>
<evidence type="ECO:0000256" key="3">
    <source>
        <dbReference type="PROSITE-ProRule" id="PRU00221"/>
    </source>
</evidence>
<feature type="region of interest" description="Disordered" evidence="4">
    <location>
        <begin position="78"/>
        <end position="108"/>
    </location>
</feature>
<dbReference type="AlphaFoldDB" id="A0A8X7N0L3"/>
<dbReference type="EMBL" id="LWDG02000941">
    <property type="protein sequence ID" value="KAE8261671.1"/>
    <property type="molecule type" value="Genomic_DNA"/>
</dbReference>
<keyword evidence="1 3" id="KW-0853">WD repeat</keyword>
<evidence type="ECO:0008006" key="7">
    <source>
        <dbReference type="Google" id="ProtNLM"/>
    </source>
</evidence>
<dbReference type="Pfam" id="PF00400">
    <property type="entry name" value="WD40"/>
    <property type="match status" value="2"/>
</dbReference>
<dbReference type="GO" id="GO:0000209">
    <property type="term" value="P:protein polyubiquitination"/>
    <property type="evidence" value="ECO:0007669"/>
    <property type="project" value="TreeGrafter"/>
</dbReference>
<evidence type="ECO:0000313" key="5">
    <source>
        <dbReference type="EMBL" id="KAE8261671.1"/>
    </source>
</evidence>
<dbReference type="InterPro" id="IPR036322">
    <property type="entry name" value="WD40_repeat_dom_sf"/>
</dbReference>
<sequence>MDCTLKIWNWCTGELIRTLEEHTEGILCLNFNEEILATGSLEFSIKVWNFKSGQCYILRGHTDWVNTAMLWSGTVSSSSGGGGAIGKKAAGSSTSWGEIPMRSTPTPSVIGLEEDHETGAKHFLFSASDDGTIRLWDLGLRECILVFEGRVGQVQSIKVIHLDDDAIRKLA</sequence>
<feature type="repeat" description="WD" evidence="3">
    <location>
        <begin position="19"/>
        <end position="58"/>
    </location>
</feature>
<protein>
    <recommendedName>
        <fullName evidence="7">Nuclear distribution protein PAC1</fullName>
    </recommendedName>
</protein>
<dbReference type="SMART" id="SM00320">
    <property type="entry name" value="WD40"/>
    <property type="match status" value="2"/>
</dbReference>
<organism evidence="5 6">
    <name type="scientific">Tilletia walkeri</name>
    <dbReference type="NCBI Taxonomy" id="117179"/>
    <lineage>
        <taxon>Eukaryota</taxon>
        <taxon>Fungi</taxon>
        <taxon>Dikarya</taxon>
        <taxon>Basidiomycota</taxon>
        <taxon>Ustilaginomycotina</taxon>
        <taxon>Exobasidiomycetes</taxon>
        <taxon>Tilletiales</taxon>
        <taxon>Tilletiaceae</taxon>
        <taxon>Tilletia</taxon>
    </lineage>
</organism>
<reference evidence="5" key="2">
    <citation type="journal article" date="2019" name="IMA Fungus">
        <title>Genome sequencing and comparison of five Tilletia species to identify candidate genes for the detection of regulated species infecting wheat.</title>
        <authorList>
            <person name="Nguyen H.D.T."/>
            <person name="Sultana T."/>
            <person name="Kesanakurti P."/>
            <person name="Hambleton S."/>
        </authorList>
    </citation>
    <scope>NUCLEOTIDE SEQUENCE</scope>
    <source>
        <strain evidence="5">DAOMC 236422</strain>
    </source>
</reference>
<feature type="compositionally biased region" description="Low complexity" evidence="4">
    <location>
        <begin position="86"/>
        <end position="95"/>
    </location>
</feature>
<name>A0A8X7N0L3_9BASI</name>
<gene>
    <name evidence="5" type="ORF">A4X09_0g7623</name>
</gene>
<dbReference type="PANTHER" id="PTHR22847:SF681">
    <property type="entry name" value="F-BOX PROTEIN MET30"/>
    <property type="match status" value="1"/>
</dbReference>
<dbReference type="PROSITE" id="PS00678">
    <property type="entry name" value="WD_REPEATS_1"/>
    <property type="match status" value="1"/>
</dbReference>
<dbReference type="PROSITE" id="PS50082">
    <property type="entry name" value="WD_REPEATS_2"/>
    <property type="match status" value="2"/>
</dbReference>
<dbReference type="InterPro" id="IPR019775">
    <property type="entry name" value="WD40_repeat_CS"/>
</dbReference>
<dbReference type="Gene3D" id="2.130.10.10">
    <property type="entry name" value="YVTN repeat-like/Quinoprotein amine dehydrogenase"/>
    <property type="match status" value="2"/>
</dbReference>
<feature type="repeat" description="WD" evidence="3">
    <location>
        <begin position="123"/>
        <end position="138"/>
    </location>
</feature>
<evidence type="ECO:0000256" key="4">
    <source>
        <dbReference type="SAM" id="MobiDB-lite"/>
    </source>
</evidence>
<dbReference type="PANTHER" id="PTHR22847">
    <property type="entry name" value="WD40 REPEAT PROTEIN"/>
    <property type="match status" value="1"/>
</dbReference>
<evidence type="ECO:0000256" key="2">
    <source>
        <dbReference type="ARBA" id="ARBA00022737"/>
    </source>
</evidence>
<dbReference type="InterPro" id="IPR001680">
    <property type="entry name" value="WD40_rpt"/>
</dbReference>
<keyword evidence="2" id="KW-0677">Repeat</keyword>
<evidence type="ECO:0000256" key="1">
    <source>
        <dbReference type="ARBA" id="ARBA00022574"/>
    </source>
</evidence>
<dbReference type="SUPFAM" id="SSF50978">
    <property type="entry name" value="WD40 repeat-like"/>
    <property type="match status" value="1"/>
</dbReference>
<proteinExistence type="predicted"/>
<dbReference type="Proteomes" id="UP000078113">
    <property type="component" value="Unassembled WGS sequence"/>
</dbReference>
<comment type="caution">
    <text evidence="5">The sequence shown here is derived from an EMBL/GenBank/DDBJ whole genome shotgun (WGS) entry which is preliminary data.</text>
</comment>
<accession>A0A8X7N0L3</accession>
<keyword evidence="6" id="KW-1185">Reference proteome</keyword>
<dbReference type="GO" id="GO:0043224">
    <property type="term" value="C:nuclear SCF ubiquitin ligase complex"/>
    <property type="evidence" value="ECO:0007669"/>
    <property type="project" value="TreeGrafter"/>
</dbReference>
<dbReference type="GO" id="GO:0043130">
    <property type="term" value="F:ubiquitin binding"/>
    <property type="evidence" value="ECO:0007669"/>
    <property type="project" value="TreeGrafter"/>
</dbReference>
<reference evidence="5" key="1">
    <citation type="submission" date="2016-04" db="EMBL/GenBank/DDBJ databases">
        <authorList>
            <person name="Nguyen H.D."/>
            <person name="Samba Siva P."/>
            <person name="Cullis J."/>
            <person name="Levesque C.A."/>
            <person name="Hambleton S."/>
        </authorList>
    </citation>
    <scope>NUCLEOTIDE SEQUENCE</scope>
    <source>
        <strain evidence="5">DAOMC 236422</strain>
    </source>
</reference>
<evidence type="ECO:0000313" key="6">
    <source>
        <dbReference type="Proteomes" id="UP000078113"/>
    </source>
</evidence>
<dbReference type="InterPro" id="IPR015943">
    <property type="entry name" value="WD40/YVTN_repeat-like_dom_sf"/>
</dbReference>